<comment type="caution">
    <text evidence="1">The sequence shown here is derived from an EMBL/GenBank/DDBJ whole genome shotgun (WGS) entry which is preliminary data.</text>
</comment>
<evidence type="ECO:0000313" key="1">
    <source>
        <dbReference type="EMBL" id="TLG76794.1"/>
    </source>
</evidence>
<proteinExistence type="predicted"/>
<dbReference type="Proteomes" id="UP000306912">
    <property type="component" value="Unassembled WGS sequence"/>
</dbReference>
<sequence length="85" mass="10084">MVIFFPSFKKAFQQFLNDKTDGKYDYEALLEDLKQNFLESKYKTYELASDLTRSGKKEAFSYSVSESKLDGEPLYEFHYFGKYDN</sequence>
<protein>
    <submittedName>
        <fullName evidence="1">Uncharacterized protein</fullName>
    </submittedName>
</protein>
<dbReference type="InParanoid" id="A0A5R8QG94"/>
<gene>
    <name evidence="1" type="ORF">FEZ08_04030</name>
</gene>
<name>A0A5R8QG94_9FIRM</name>
<accession>A0A5R8QG94</accession>
<organism evidence="1 2">
    <name type="scientific">Culicoidibacter larvae</name>
    <dbReference type="NCBI Taxonomy" id="2579976"/>
    <lineage>
        <taxon>Bacteria</taxon>
        <taxon>Bacillati</taxon>
        <taxon>Bacillota</taxon>
        <taxon>Culicoidibacteria</taxon>
        <taxon>Culicoidibacterales</taxon>
        <taxon>Culicoidibacteraceae</taxon>
        <taxon>Culicoidibacter</taxon>
    </lineage>
</organism>
<evidence type="ECO:0000313" key="2">
    <source>
        <dbReference type="Proteomes" id="UP000306912"/>
    </source>
</evidence>
<dbReference type="RefSeq" id="WP_138190431.1">
    <property type="nucleotide sequence ID" value="NZ_VBWP01000002.1"/>
</dbReference>
<dbReference type="EMBL" id="VBWP01000002">
    <property type="protein sequence ID" value="TLG76794.1"/>
    <property type="molecule type" value="Genomic_DNA"/>
</dbReference>
<keyword evidence="2" id="KW-1185">Reference proteome</keyword>
<reference evidence="1 2" key="1">
    <citation type="submission" date="2019-05" db="EMBL/GenBank/DDBJ databases">
        <title>Culicoidintestinum kansasii gen. nov., sp. nov. from the gastrointestinal tract of the biting midge, Culicoides sonorensis.</title>
        <authorList>
            <person name="Neupane S."/>
            <person name="Ghosh A."/>
            <person name="Gunther S."/>
            <person name="Martin K."/>
            <person name="Zurek L."/>
        </authorList>
    </citation>
    <scope>NUCLEOTIDE SEQUENCE [LARGE SCALE GENOMIC DNA]</scope>
    <source>
        <strain evidence="1 2">CS-1</strain>
    </source>
</reference>
<dbReference type="AlphaFoldDB" id="A0A5R8QG94"/>